<protein>
    <submittedName>
        <fullName evidence="3">Uncharacterized protein</fullName>
    </submittedName>
</protein>
<feature type="signal peptide" evidence="2">
    <location>
        <begin position="1"/>
        <end position="21"/>
    </location>
</feature>
<gene>
    <name evidence="3" type="ORF">Dthio_PD1678</name>
</gene>
<name>D6SNK1_9BACT</name>
<reference evidence="3" key="1">
    <citation type="submission" date="2010-05" db="EMBL/GenBank/DDBJ databases">
        <title>The draft genome of Desulfonatronospira thiodismutans ASO3-1.</title>
        <authorList>
            <consortium name="US DOE Joint Genome Institute (JGI-PGF)"/>
            <person name="Lucas S."/>
            <person name="Copeland A."/>
            <person name="Lapidus A."/>
            <person name="Cheng J.-F."/>
            <person name="Bruce D."/>
            <person name="Goodwin L."/>
            <person name="Pitluck S."/>
            <person name="Chertkov O."/>
            <person name="Brettin T."/>
            <person name="Detter J.C."/>
            <person name="Han C."/>
            <person name="Land M.L."/>
            <person name="Hauser L."/>
            <person name="Kyrpides N."/>
            <person name="Mikhailova N."/>
            <person name="Muyzer G."/>
            <person name="Woyke T."/>
        </authorList>
    </citation>
    <scope>NUCLEOTIDE SEQUENCE [LARGE SCALE GENOMIC DNA]</scope>
    <source>
        <strain evidence="3">ASO3-1</strain>
    </source>
</reference>
<dbReference type="AlphaFoldDB" id="D6SNK1"/>
<keyword evidence="2" id="KW-0732">Signal</keyword>
<dbReference type="PROSITE" id="PS51257">
    <property type="entry name" value="PROKAR_LIPOPROTEIN"/>
    <property type="match status" value="1"/>
</dbReference>
<dbReference type="RefSeq" id="WP_008869655.1">
    <property type="nucleotide sequence ID" value="NZ_ACJN02000002.1"/>
</dbReference>
<dbReference type="OrthoDB" id="5519391at2"/>
<accession>D6SNK1</accession>
<evidence type="ECO:0000313" key="4">
    <source>
        <dbReference type="Proteomes" id="UP000005496"/>
    </source>
</evidence>
<evidence type="ECO:0000256" key="2">
    <source>
        <dbReference type="SAM" id="SignalP"/>
    </source>
</evidence>
<dbReference type="Proteomes" id="UP000005496">
    <property type="component" value="Unassembled WGS sequence"/>
</dbReference>
<feature type="compositionally biased region" description="Low complexity" evidence="1">
    <location>
        <begin position="51"/>
        <end position="73"/>
    </location>
</feature>
<comment type="caution">
    <text evidence="3">The sequence shown here is derived from an EMBL/GenBank/DDBJ whole genome shotgun (WGS) entry which is preliminary data.</text>
</comment>
<proteinExistence type="predicted"/>
<organism evidence="3 4">
    <name type="scientific">Desulfonatronospira thiodismutans ASO3-1</name>
    <dbReference type="NCBI Taxonomy" id="555779"/>
    <lineage>
        <taxon>Bacteria</taxon>
        <taxon>Pseudomonadati</taxon>
        <taxon>Thermodesulfobacteriota</taxon>
        <taxon>Desulfovibrionia</taxon>
        <taxon>Desulfovibrionales</taxon>
        <taxon>Desulfonatronovibrionaceae</taxon>
        <taxon>Desulfonatronospira</taxon>
    </lineage>
</organism>
<feature type="region of interest" description="Disordered" evidence="1">
    <location>
        <begin position="21"/>
        <end position="73"/>
    </location>
</feature>
<evidence type="ECO:0000313" key="3">
    <source>
        <dbReference type="EMBL" id="EFI34327.1"/>
    </source>
</evidence>
<sequence>MRLMKILLTLAAVLMLAFSMGCGPQHEPAGAPGGYEQPDPEGYEAPERGEPGQQPGQEPGAEPGAEPGQEPAF</sequence>
<keyword evidence="4" id="KW-1185">Reference proteome</keyword>
<feature type="chain" id="PRO_5003087994" evidence="2">
    <location>
        <begin position="22"/>
        <end position="73"/>
    </location>
</feature>
<evidence type="ECO:0000256" key="1">
    <source>
        <dbReference type="SAM" id="MobiDB-lite"/>
    </source>
</evidence>
<dbReference type="EMBL" id="ACJN02000002">
    <property type="protein sequence ID" value="EFI34327.1"/>
    <property type="molecule type" value="Genomic_DNA"/>
</dbReference>